<gene>
    <name evidence="5" type="ORF">TVD_05720</name>
</gene>
<keyword evidence="3" id="KW-0732">Signal</keyword>
<dbReference type="InterPro" id="IPR036779">
    <property type="entry name" value="LysM_dom_sf"/>
</dbReference>
<evidence type="ECO:0000256" key="3">
    <source>
        <dbReference type="SAM" id="SignalP"/>
    </source>
</evidence>
<dbReference type="EMBL" id="CP011367">
    <property type="protein sequence ID" value="AKJ96435.1"/>
    <property type="molecule type" value="Genomic_DNA"/>
</dbReference>
<dbReference type="KEGG" id="tvr:TVD_05720"/>
<feature type="region of interest" description="Disordered" evidence="2">
    <location>
        <begin position="78"/>
        <end position="138"/>
    </location>
</feature>
<dbReference type="Gene3D" id="2.70.70.10">
    <property type="entry name" value="Glucose Permease (Domain IIA)"/>
    <property type="match status" value="1"/>
</dbReference>
<dbReference type="PROSITE" id="PS51782">
    <property type="entry name" value="LYSM"/>
    <property type="match status" value="1"/>
</dbReference>
<dbReference type="InterPro" id="IPR050570">
    <property type="entry name" value="Cell_wall_metabolism_enzyme"/>
</dbReference>
<dbReference type="CDD" id="cd12797">
    <property type="entry name" value="M23_peptidase"/>
    <property type="match status" value="1"/>
</dbReference>
<evidence type="ECO:0000256" key="1">
    <source>
        <dbReference type="ARBA" id="ARBA00038420"/>
    </source>
</evidence>
<evidence type="ECO:0000256" key="2">
    <source>
        <dbReference type="SAM" id="MobiDB-lite"/>
    </source>
</evidence>
<feature type="domain" description="LysM" evidence="4">
    <location>
        <begin position="33"/>
        <end position="77"/>
    </location>
</feature>
<evidence type="ECO:0000259" key="4">
    <source>
        <dbReference type="PROSITE" id="PS51782"/>
    </source>
</evidence>
<dbReference type="InterPro" id="IPR018392">
    <property type="entry name" value="LysM"/>
</dbReference>
<dbReference type="CDD" id="cd00118">
    <property type="entry name" value="LysM"/>
    <property type="match status" value="1"/>
</dbReference>
<dbReference type="GO" id="GO:0009279">
    <property type="term" value="C:cell outer membrane"/>
    <property type="evidence" value="ECO:0007669"/>
    <property type="project" value="TreeGrafter"/>
</dbReference>
<organism evidence="5 6">
    <name type="scientific">Thioalkalivibrio versutus</name>
    <dbReference type="NCBI Taxonomy" id="106634"/>
    <lineage>
        <taxon>Bacteria</taxon>
        <taxon>Pseudomonadati</taxon>
        <taxon>Pseudomonadota</taxon>
        <taxon>Gammaproteobacteria</taxon>
        <taxon>Chromatiales</taxon>
        <taxon>Ectothiorhodospiraceae</taxon>
        <taxon>Thioalkalivibrio</taxon>
    </lineage>
</organism>
<dbReference type="SMART" id="SM00257">
    <property type="entry name" value="LysM"/>
    <property type="match status" value="1"/>
</dbReference>
<name>A0A0G3G599_9GAMM</name>
<dbReference type="STRING" id="106634.TVD_05720"/>
<dbReference type="PANTHER" id="PTHR21666:SF263">
    <property type="entry name" value="MUREIN HYDROLASE ACTIVATOR NLPD"/>
    <property type="match status" value="1"/>
</dbReference>
<comment type="similarity">
    <text evidence="1">Belongs to the E.coli NlpD/Haemophilus LppB family.</text>
</comment>
<dbReference type="PANTHER" id="PTHR21666">
    <property type="entry name" value="PEPTIDASE-RELATED"/>
    <property type="match status" value="1"/>
</dbReference>
<keyword evidence="6" id="KW-1185">Reference proteome</keyword>
<reference evidence="5 6" key="1">
    <citation type="submission" date="2015-04" db="EMBL/GenBank/DDBJ databases">
        <title>Complete Sequence for the Genome of the Thioalkalivibrio versutus D301.</title>
        <authorList>
            <person name="Mu T."/>
            <person name="Zhou J."/>
            <person name="Xu X."/>
        </authorList>
    </citation>
    <scope>NUCLEOTIDE SEQUENCE [LARGE SCALE GENOMIC DNA]</scope>
    <source>
        <strain evidence="5 6">D301</strain>
    </source>
</reference>
<proteinExistence type="inferred from homology"/>
<dbReference type="SUPFAM" id="SSF51261">
    <property type="entry name" value="Duplicated hybrid motif"/>
    <property type="match status" value="1"/>
</dbReference>
<feature type="compositionally biased region" description="Low complexity" evidence="2">
    <location>
        <begin position="80"/>
        <end position="107"/>
    </location>
</feature>
<dbReference type="PATRIC" id="fig|106634.4.peg.1166"/>
<dbReference type="Pfam" id="PF01476">
    <property type="entry name" value="LysM"/>
    <property type="match status" value="1"/>
</dbReference>
<dbReference type="InterPro" id="IPR011055">
    <property type="entry name" value="Dup_hybrid_motif"/>
</dbReference>
<feature type="signal peptide" evidence="3">
    <location>
        <begin position="1"/>
        <end position="19"/>
    </location>
</feature>
<dbReference type="AlphaFoldDB" id="A0A0G3G599"/>
<dbReference type="Proteomes" id="UP000064201">
    <property type="component" value="Chromosome"/>
</dbReference>
<accession>A0A0G3G599</accession>
<dbReference type="GO" id="GO:0032153">
    <property type="term" value="C:cell division site"/>
    <property type="evidence" value="ECO:0007669"/>
    <property type="project" value="TreeGrafter"/>
</dbReference>
<dbReference type="Gene3D" id="3.10.350.10">
    <property type="entry name" value="LysM domain"/>
    <property type="match status" value="1"/>
</dbReference>
<protein>
    <submittedName>
        <fullName evidence="5">Peptidase M23</fullName>
    </submittedName>
</protein>
<feature type="compositionally biased region" description="Low complexity" evidence="2">
    <location>
        <begin position="115"/>
        <end position="124"/>
    </location>
</feature>
<feature type="chain" id="PRO_5002553962" evidence="3">
    <location>
        <begin position="20"/>
        <end position="252"/>
    </location>
</feature>
<dbReference type="InterPro" id="IPR016047">
    <property type="entry name" value="M23ase_b-sheet_dom"/>
</dbReference>
<dbReference type="Pfam" id="PF01551">
    <property type="entry name" value="Peptidase_M23"/>
    <property type="match status" value="1"/>
</dbReference>
<dbReference type="GO" id="GO:0004222">
    <property type="term" value="F:metalloendopeptidase activity"/>
    <property type="evidence" value="ECO:0007669"/>
    <property type="project" value="TreeGrafter"/>
</dbReference>
<sequence length="252" mass="26233">MVQGLVTGLVLVLVASVLAGCAARAPSGASMPDTHVVQRNETLYRIAQRYGLEWRDLARRNAIGAPYVIHPGQRLRLRGAARSSPPSAPQASSAPSTRQPSSGASGRDSGGGTSSGSTSSSSTSSPPPSDPGGWQWPAAGEVLRGFSSSGTRRGLAIGGERGDHVRATRAGEVVYAGGGLVGYGRLIILKHDARFLSAYGHNDELLVSEGDQVQAGDTIARLGSSGAERPMLHFEIRVDGTPVDPARYLPDR</sequence>
<evidence type="ECO:0000313" key="6">
    <source>
        <dbReference type="Proteomes" id="UP000064201"/>
    </source>
</evidence>
<evidence type="ECO:0000313" key="5">
    <source>
        <dbReference type="EMBL" id="AKJ96435.1"/>
    </source>
</evidence>